<reference evidence="5" key="2">
    <citation type="journal article" date="2019" name="Mol. Plant Microbe Interact.">
        <title>Genome sequence resources for four phytopathogenic fungi from the Colletotrichum orbiculare species complex.</title>
        <authorList>
            <person name="Gan P."/>
            <person name="Tsushima A."/>
            <person name="Narusaka M."/>
            <person name="Narusaka Y."/>
            <person name="Takano Y."/>
            <person name="Kubo Y."/>
            <person name="Shirasu K."/>
        </authorList>
    </citation>
    <scope>GENOME REANNOTATION</scope>
    <source>
        <strain evidence="5">104-T / ATCC 96160 / CBS 514.97 / LARS 414 / MAFF 240422</strain>
    </source>
</reference>
<dbReference type="GO" id="GO:0016491">
    <property type="term" value="F:oxidoreductase activity"/>
    <property type="evidence" value="ECO:0007669"/>
    <property type="project" value="UniProtKB-KW"/>
</dbReference>
<dbReference type="EMBL" id="AMCV02000001">
    <property type="protein sequence ID" value="TDZ25698.1"/>
    <property type="molecule type" value="Genomic_DNA"/>
</dbReference>
<dbReference type="SUPFAM" id="SSF51735">
    <property type="entry name" value="NAD(P)-binding Rossmann-fold domains"/>
    <property type="match status" value="1"/>
</dbReference>
<comment type="caution">
    <text evidence="4">The sequence shown here is derived from an EMBL/GenBank/DDBJ whole genome shotgun (WGS) entry which is preliminary data.</text>
</comment>
<dbReference type="Proteomes" id="UP000014480">
    <property type="component" value="Unassembled WGS sequence"/>
</dbReference>
<dbReference type="PRINTS" id="PR00081">
    <property type="entry name" value="GDHRDH"/>
</dbReference>
<evidence type="ECO:0000313" key="4">
    <source>
        <dbReference type="EMBL" id="TDZ25698.1"/>
    </source>
</evidence>
<dbReference type="InterPro" id="IPR052178">
    <property type="entry name" value="Sec_Metab_Biosynth_SDR"/>
</dbReference>
<dbReference type="OrthoDB" id="37659at2759"/>
<keyword evidence="5" id="KW-1185">Reference proteome</keyword>
<dbReference type="CDD" id="cd05233">
    <property type="entry name" value="SDR_c"/>
    <property type="match status" value="1"/>
</dbReference>
<comment type="similarity">
    <text evidence="1">Belongs to the short-chain dehydrogenases/reductases (SDR) family.</text>
</comment>
<dbReference type="PANTHER" id="PTHR43618">
    <property type="entry name" value="7-ALPHA-HYDROXYSTEROID DEHYDROGENASE"/>
    <property type="match status" value="1"/>
</dbReference>
<dbReference type="InterPro" id="IPR036291">
    <property type="entry name" value="NAD(P)-bd_dom_sf"/>
</dbReference>
<dbReference type="STRING" id="1213857.A0A484G6A3"/>
<dbReference type="InterPro" id="IPR002347">
    <property type="entry name" value="SDR_fam"/>
</dbReference>
<evidence type="ECO:0000256" key="3">
    <source>
        <dbReference type="ARBA" id="ARBA00023002"/>
    </source>
</evidence>
<dbReference type="Gene3D" id="3.40.50.720">
    <property type="entry name" value="NAD(P)-binding Rossmann-like Domain"/>
    <property type="match status" value="1"/>
</dbReference>
<proteinExistence type="inferred from homology"/>
<keyword evidence="3" id="KW-0560">Oxidoreductase</keyword>
<dbReference type="AlphaFoldDB" id="A0A484G6A3"/>
<evidence type="ECO:0000256" key="2">
    <source>
        <dbReference type="ARBA" id="ARBA00022857"/>
    </source>
</evidence>
<evidence type="ECO:0000256" key="1">
    <source>
        <dbReference type="ARBA" id="ARBA00006484"/>
    </source>
</evidence>
<dbReference type="Pfam" id="PF13561">
    <property type="entry name" value="adh_short_C2"/>
    <property type="match status" value="1"/>
</dbReference>
<accession>A0A484G6A3</accession>
<keyword evidence="2" id="KW-0521">NADP</keyword>
<gene>
    <name evidence="4" type="primary">fabG-4</name>
    <name evidence="4" type="ORF">Cob_v001090</name>
</gene>
<organism evidence="4 5">
    <name type="scientific">Colletotrichum orbiculare (strain 104-T / ATCC 96160 / CBS 514.97 / LARS 414 / MAFF 240422)</name>
    <name type="common">Cucumber anthracnose fungus</name>
    <name type="synonym">Colletotrichum lagenarium</name>
    <dbReference type="NCBI Taxonomy" id="1213857"/>
    <lineage>
        <taxon>Eukaryota</taxon>
        <taxon>Fungi</taxon>
        <taxon>Dikarya</taxon>
        <taxon>Ascomycota</taxon>
        <taxon>Pezizomycotina</taxon>
        <taxon>Sordariomycetes</taxon>
        <taxon>Hypocreomycetidae</taxon>
        <taxon>Glomerellales</taxon>
        <taxon>Glomerellaceae</taxon>
        <taxon>Colletotrichum</taxon>
        <taxon>Colletotrichum orbiculare species complex</taxon>
    </lineage>
</organism>
<name>A0A484G6A3_COLOR</name>
<sequence length="253" mass="26886">MSTVPTALITAGSAGLGAATATLFARAGYNVAVNFASDRSRAAALCESLSSVSPLPRDQQKFHPVRADLADKSQLPALVADAVALLGGRLDVVFSNGGWTRVRDISDLDDNLDEEDWDRCFTMNVKSHLFLMKAAREHLEESEGAFITTASLAGVKVSGSSMAYSVTKAAQIHLVKALAIAAGPRIRVNSVSPGLLLTDWGMQFSPEQREATLQKTRLKRLPTVDDVAEQVLVFAKSRTVTGANAVIDGGMSL</sequence>
<reference evidence="5" key="1">
    <citation type="journal article" date="2013" name="New Phytol.">
        <title>Comparative genomic and transcriptomic analyses reveal the hemibiotrophic stage shift of Colletotrichum fungi.</title>
        <authorList>
            <person name="Gan P."/>
            <person name="Ikeda K."/>
            <person name="Irieda H."/>
            <person name="Narusaka M."/>
            <person name="O'Connell R.J."/>
            <person name="Narusaka Y."/>
            <person name="Takano Y."/>
            <person name="Kubo Y."/>
            <person name="Shirasu K."/>
        </authorList>
    </citation>
    <scope>NUCLEOTIDE SEQUENCE [LARGE SCALE GENOMIC DNA]</scope>
    <source>
        <strain evidence="5">104-T / ATCC 96160 / CBS 514.97 / LARS 414 / MAFF 240422</strain>
    </source>
</reference>
<dbReference type="PANTHER" id="PTHR43618:SF13">
    <property type="entry name" value="CHAIN DEHYDROGENASE, PUTATIVE (AFU_ORTHOLOGUE AFUA_1G17650)-RELATED"/>
    <property type="match status" value="1"/>
</dbReference>
<evidence type="ECO:0000313" key="5">
    <source>
        <dbReference type="Proteomes" id="UP000014480"/>
    </source>
</evidence>
<protein>
    <submittedName>
        <fullName evidence="4">3-oxoacyl-[acyl-carrier-protein] reductase FabG</fullName>
    </submittedName>
</protein>